<dbReference type="Gene3D" id="3.40.50.1110">
    <property type="entry name" value="SGNH hydrolase"/>
    <property type="match status" value="1"/>
</dbReference>
<dbReference type="PANTHER" id="PTHR43695">
    <property type="entry name" value="PUTATIVE (AFU_ORTHOLOGUE AFUA_2G17250)-RELATED"/>
    <property type="match status" value="1"/>
</dbReference>
<dbReference type="EMBL" id="JBHRTF010000003">
    <property type="protein sequence ID" value="MFC3115109.1"/>
    <property type="molecule type" value="Genomic_DNA"/>
</dbReference>
<keyword evidence="6" id="KW-1185">Reference proteome</keyword>
<dbReference type="Pfam" id="PF13472">
    <property type="entry name" value="Lipase_GDSL_2"/>
    <property type="match status" value="1"/>
</dbReference>
<proteinExistence type="inferred from homology"/>
<dbReference type="SUPFAM" id="SSF52266">
    <property type="entry name" value="SGNH hydrolase"/>
    <property type="match status" value="1"/>
</dbReference>
<evidence type="ECO:0000259" key="4">
    <source>
        <dbReference type="Pfam" id="PF13472"/>
    </source>
</evidence>
<dbReference type="InterPro" id="IPR013830">
    <property type="entry name" value="SGNH_hydro"/>
</dbReference>
<keyword evidence="3" id="KW-0732">Signal</keyword>
<evidence type="ECO:0000256" key="1">
    <source>
        <dbReference type="ARBA" id="ARBA00008668"/>
    </source>
</evidence>
<dbReference type="Proteomes" id="UP001595555">
    <property type="component" value="Unassembled WGS sequence"/>
</dbReference>
<feature type="chain" id="PRO_5046516227" evidence="3">
    <location>
        <begin position="21"/>
        <end position="528"/>
    </location>
</feature>
<gene>
    <name evidence="5" type="ORF">ACFODX_06040</name>
</gene>
<evidence type="ECO:0000256" key="2">
    <source>
        <dbReference type="ARBA" id="ARBA00022801"/>
    </source>
</evidence>
<dbReference type="PROSITE" id="PS51257">
    <property type="entry name" value="PROKAR_LIPOPROTEIN"/>
    <property type="match status" value="1"/>
</dbReference>
<accession>A0ABV7FC12</accession>
<reference evidence="6" key="1">
    <citation type="journal article" date="2019" name="Int. J. Syst. Evol. Microbiol.">
        <title>The Global Catalogue of Microorganisms (GCM) 10K type strain sequencing project: providing services to taxonomists for standard genome sequencing and annotation.</title>
        <authorList>
            <consortium name="The Broad Institute Genomics Platform"/>
            <consortium name="The Broad Institute Genome Sequencing Center for Infectious Disease"/>
            <person name="Wu L."/>
            <person name="Ma J."/>
        </authorList>
    </citation>
    <scope>NUCLEOTIDE SEQUENCE [LARGE SCALE GENOMIC DNA]</scope>
    <source>
        <strain evidence="6">KCTC 52237</strain>
    </source>
</reference>
<protein>
    <submittedName>
        <fullName evidence="5">GDSL-type esterase/lipase family protein</fullName>
    </submittedName>
</protein>
<dbReference type="InterPro" id="IPR037459">
    <property type="entry name" value="RhgT-like"/>
</dbReference>
<feature type="signal peptide" evidence="3">
    <location>
        <begin position="1"/>
        <end position="20"/>
    </location>
</feature>
<dbReference type="RefSeq" id="WP_378117105.1">
    <property type="nucleotide sequence ID" value="NZ_JBHRTF010000003.1"/>
</dbReference>
<keyword evidence="2" id="KW-0378">Hydrolase</keyword>
<dbReference type="PANTHER" id="PTHR43695:SF1">
    <property type="entry name" value="RHAMNOGALACTURONAN ACETYLESTERASE"/>
    <property type="match status" value="1"/>
</dbReference>
<sequence>MNTTKSLLLVSLLSSSLLLAACQSLSSGSQISGIAFDKKPLANAQITLIDSRGTQLHTLTDAEGKYSFLRTDLHAPLLVSVVSGGEAKDCSQNAKLRPICMAAVIEKTAPKQIANINPLTDRIASDIAVAQGFIGPQQWVDTAKITALDPALMAQARREMQQGFAQALQLAGVKNTADFDPATYPIQRNAQLVEMLSLLNHNRNYDNNSGQTGHTTLSDVGFRPLVGLMNTGAYEPFDFARARAEHKAIQSAAVRIFVVGDSTSAVYEQLRFPRMGWAQMLEREFNTDAKVKVIVGSRAGRSSRDFYNGRWFAQMEPLIQPGDYVFINHGHNDQSCDAARAERGLADVKNLCTYPNDGEGNVQHPAGKPELSLYNSLARYINIARARGANPIIFTPTARIKNAKGEQTTPVVNSHVTQHKPGSNYAFVGDYKQTIKDLARAENLPLIDLASASEAFANQVGDPGWKSYWLVVDKSINPYYTDTMGGSTQLPDGTHFQQKGAEAMTRLVVNAIREQPELGDLARLLGGN</sequence>
<comment type="similarity">
    <text evidence="1">Belongs to the 'GDSL' lipolytic enzyme family.</text>
</comment>
<evidence type="ECO:0000313" key="6">
    <source>
        <dbReference type="Proteomes" id="UP001595555"/>
    </source>
</evidence>
<comment type="caution">
    <text evidence="5">The sequence shown here is derived from an EMBL/GenBank/DDBJ whole genome shotgun (WGS) entry which is preliminary data.</text>
</comment>
<evidence type="ECO:0000313" key="5">
    <source>
        <dbReference type="EMBL" id="MFC3115109.1"/>
    </source>
</evidence>
<organism evidence="5 6">
    <name type="scientific">Cellvibrio fontiphilus</name>
    <dbReference type="NCBI Taxonomy" id="1815559"/>
    <lineage>
        <taxon>Bacteria</taxon>
        <taxon>Pseudomonadati</taxon>
        <taxon>Pseudomonadota</taxon>
        <taxon>Gammaproteobacteria</taxon>
        <taxon>Cellvibrionales</taxon>
        <taxon>Cellvibrionaceae</taxon>
        <taxon>Cellvibrio</taxon>
    </lineage>
</organism>
<name>A0ABV7FC12_9GAMM</name>
<evidence type="ECO:0000256" key="3">
    <source>
        <dbReference type="SAM" id="SignalP"/>
    </source>
</evidence>
<dbReference type="InterPro" id="IPR036514">
    <property type="entry name" value="SGNH_hydro_sf"/>
</dbReference>
<feature type="domain" description="SGNH hydrolase-type esterase" evidence="4">
    <location>
        <begin position="258"/>
        <end position="456"/>
    </location>
</feature>